<organism evidence="3 4">
    <name type="scientific">Chrysochromulina tobinii</name>
    <dbReference type="NCBI Taxonomy" id="1460289"/>
    <lineage>
        <taxon>Eukaryota</taxon>
        <taxon>Haptista</taxon>
        <taxon>Haptophyta</taxon>
        <taxon>Prymnesiophyceae</taxon>
        <taxon>Prymnesiales</taxon>
        <taxon>Chrysochromulinaceae</taxon>
        <taxon>Chrysochromulina</taxon>
    </lineage>
</organism>
<dbReference type="Pfam" id="PF00735">
    <property type="entry name" value="Septin"/>
    <property type="match status" value="1"/>
</dbReference>
<gene>
    <name evidence="3" type="ORF">Ctob_001646</name>
</gene>
<dbReference type="OrthoDB" id="416553at2759"/>
<keyword evidence="4" id="KW-1185">Reference proteome</keyword>
<dbReference type="PROSITE" id="PS51719">
    <property type="entry name" value="G_SEPTIN"/>
    <property type="match status" value="1"/>
</dbReference>
<dbReference type="GO" id="GO:0005525">
    <property type="term" value="F:GTP binding"/>
    <property type="evidence" value="ECO:0007669"/>
    <property type="project" value="UniProtKB-KW"/>
</dbReference>
<reference evidence="4" key="1">
    <citation type="journal article" date="2015" name="PLoS Genet.">
        <title>Genome Sequence and Transcriptome Analyses of Chrysochromulina tobin: Metabolic Tools for Enhanced Algal Fitness in the Prominent Order Prymnesiales (Haptophyceae).</title>
        <authorList>
            <person name="Hovde B.T."/>
            <person name="Deodato C.R."/>
            <person name="Hunsperger H.M."/>
            <person name="Ryken S.A."/>
            <person name="Yost W."/>
            <person name="Jha R.K."/>
            <person name="Patterson J."/>
            <person name="Monnat R.J. Jr."/>
            <person name="Barlow S.B."/>
            <person name="Starkenburg S.R."/>
            <person name="Cattolico R.A."/>
        </authorList>
    </citation>
    <scope>NUCLEOTIDE SEQUENCE</scope>
    <source>
        <strain evidence="4">CCMP291</strain>
    </source>
</reference>
<feature type="domain" description="Septin-type G" evidence="2">
    <location>
        <begin position="22"/>
        <end position="315"/>
    </location>
</feature>
<dbReference type="EMBL" id="JWZX01003351">
    <property type="protein sequence ID" value="KOO21571.1"/>
    <property type="molecule type" value="Genomic_DNA"/>
</dbReference>
<evidence type="ECO:0000259" key="2">
    <source>
        <dbReference type="PROSITE" id="PS51719"/>
    </source>
</evidence>
<dbReference type="AlphaFoldDB" id="A0A0M0J4R7"/>
<evidence type="ECO:0000313" key="3">
    <source>
        <dbReference type="EMBL" id="KOO21571.1"/>
    </source>
</evidence>
<evidence type="ECO:0000313" key="4">
    <source>
        <dbReference type="Proteomes" id="UP000037460"/>
    </source>
</evidence>
<dbReference type="PANTHER" id="PTHR18884">
    <property type="entry name" value="SEPTIN"/>
    <property type="match status" value="1"/>
</dbReference>
<dbReference type="Proteomes" id="UP000037460">
    <property type="component" value="Unassembled WGS sequence"/>
</dbReference>
<dbReference type="InterPro" id="IPR027417">
    <property type="entry name" value="P-loop_NTPase"/>
</dbReference>
<dbReference type="SUPFAM" id="SSF52540">
    <property type="entry name" value="P-loop containing nucleoside triphosphate hydrolases"/>
    <property type="match status" value="1"/>
</dbReference>
<keyword evidence="1" id="KW-0547">Nucleotide-binding</keyword>
<name>A0A0M0J4R7_9EUKA</name>
<comment type="caution">
    <text evidence="3">The sequence shown here is derived from an EMBL/GenBank/DDBJ whole genome shotgun (WGS) entry which is preliminary data.</text>
</comment>
<sequence length="413" mass="45108">MSTRSRESLQLSAQLNAEWQRSGINFRIMLVGESGLGKTTFTRALLRPFVPDDMLHGAAYVPATLTARTTEIKEIVHKVDNDGFPVEITVVDCPGYGDQVDSTPWINSIIEYVQQRYMDHYDMLSAPPSQNAPALALQRDGLVHVCLYFIAAHRLKGVDLEFMRRLEPHINLVPIIAKSDTMTLAERDAFRRLILSELRASGVKIFQLSDTAVAAGPLTPLTQGAVGLEADAAVSADAKVGRVLSRSTTQPPPFAVCSSEDGTRIYPWGTCCVEDPQHSDLSTLRSMLFASSMVAAKRRTLELYETSYAAGRRKVEAEHARRQAAALARERFVGRSAMLLIRTSALTCAVTGVLSLVRPQWVASARASIEGLLGNPQWVMHAALGALNVFAKRARGLLLFGLALPARLKAAKA</sequence>
<accession>A0A0M0J4R7</accession>
<proteinExistence type="inferred from homology"/>
<evidence type="ECO:0000256" key="1">
    <source>
        <dbReference type="RuleBase" id="RU004560"/>
    </source>
</evidence>
<comment type="similarity">
    <text evidence="1">Belongs to the TRAFAC class TrmE-Era-EngA-EngB-Septin-like GTPase superfamily. Septin GTPase family.</text>
</comment>
<keyword evidence="1" id="KW-0342">GTP-binding</keyword>
<dbReference type="Gene3D" id="3.40.50.300">
    <property type="entry name" value="P-loop containing nucleotide triphosphate hydrolases"/>
    <property type="match status" value="1"/>
</dbReference>
<protein>
    <submittedName>
        <fullName evidence="3">Septin-2-like protein</fullName>
    </submittedName>
</protein>
<dbReference type="InterPro" id="IPR030379">
    <property type="entry name" value="G_SEPTIN_dom"/>
</dbReference>